<sequence length="45" mass="4730">MPERTTATTTSLQRSTTRGCLATAGDYDSDDDQSLKHGGGFGHSV</sequence>
<dbReference type="EMBL" id="JAAIUW010000001">
    <property type="protein sequence ID" value="KAF7845549.1"/>
    <property type="molecule type" value="Genomic_DNA"/>
</dbReference>
<evidence type="ECO:0000256" key="1">
    <source>
        <dbReference type="SAM" id="MobiDB-lite"/>
    </source>
</evidence>
<feature type="region of interest" description="Disordered" evidence="1">
    <location>
        <begin position="1"/>
        <end position="45"/>
    </location>
</feature>
<feature type="compositionally biased region" description="Low complexity" evidence="1">
    <location>
        <begin position="1"/>
        <end position="18"/>
    </location>
</feature>
<dbReference type="Proteomes" id="UP000634136">
    <property type="component" value="Unassembled WGS sequence"/>
</dbReference>
<organism evidence="2 3">
    <name type="scientific">Senna tora</name>
    <dbReference type="NCBI Taxonomy" id="362788"/>
    <lineage>
        <taxon>Eukaryota</taxon>
        <taxon>Viridiplantae</taxon>
        <taxon>Streptophyta</taxon>
        <taxon>Embryophyta</taxon>
        <taxon>Tracheophyta</taxon>
        <taxon>Spermatophyta</taxon>
        <taxon>Magnoliopsida</taxon>
        <taxon>eudicotyledons</taxon>
        <taxon>Gunneridae</taxon>
        <taxon>Pentapetalae</taxon>
        <taxon>rosids</taxon>
        <taxon>fabids</taxon>
        <taxon>Fabales</taxon>
        <taxon>Fabaceae</taxon>
        <taxon>Caesalpinioideae</taxon>
        <taxon>Cassia clade</taxon>
        <taxon>Senna</taxon>
    </lineage>
</organism>
<keyword evidence="3" id="KW-1185">Reference proteome</keyword>
<proteinExistence type="predicted"/>
<protein>
    <submittedName>
        <fullName evidence="2">Uncharacterized protein</fullName>
    </submittedName>
</protein>
<comment type="caution">
    <text evidence="2">The sequence shown here is derived from an EMBL/GenBank/DDBJ whole genome shotgun (WGS) entry which is preliminary data.</text>
</comment>
<reference evidence="2" key="1">
    <citation type="submission" date="2020-09" db="EMBL/GenBank/DDBJ databases">
        <title>Genome-Enabled Discovery of Anthraquinone Biosynthesis in Senna tora.</title>
        <authorList>
            <person name="Kang S.-H."/>
            <person name="Pandey R.P."/>
            <person name="Lee C.-M."/>
            <person name="Sim J.-S."/>
            <person name="Jeong J.-T."/>
            <person name="Choi B.-S."/>
            <person name="Jung M."/>
            <person name="Ginzburg D."/>
            <person name="Zhao K."/>
            <person name="Won S.Y."/>
            <person name="Oh T.-J."/>
            <person name="Yu Y."/>
            <person name="Kim N.-H."/>
            <person name="Lee O.R."/>
            <person name="Lee T.-H."/>
            <person name="Bashyal P."/>
            <person name="Kim T.-S."/>
            <person name="Lee W.-H."/>
            <person name="Kawkins C."/>
            <person name="Kim C.-K."/>
            <person name="Kim J.S."/>
            <person name="Ahn B.O."/>
            <person name="Rhee S.Y."/>
            <person name="Sohng J.K."/>
        </authorList>
    </citation>
    <scope>NUCLEOTIDE SEQUENCE</scope>
    <source>
        <tissue evidence="2">Leaf</tissue>
    </source>
</reference>
<accession>A0A835CKD0</accession>
<evidence type="ECO:0000313" key="2">
    <source>
        <dbReference type="EMBL" id="KAF7845549.1"/>
    </source>
</evidence>
<name>A0A835CKD0_9FABA</name>
<evidence type="ECO:0000313" key="3">
    <source>
        <dbReference type="Proteomes" id="UP000634136"/>
    </source>
</evidence>
<gene>
    <name evidence="2" type="ORF">G2W53_002454</name>
</gene>
<dbReference type="AlphaFoldDB" id="A0A835CKD0"/>